<keyword evidence="3" id="KW-0547">Nucleotide-binding</keyword>
<keyword evidence="3" id="KW-0067">ATP-binding</keyword>
<dbReference type="InterPro" id="IPR006935">
    <property type="entry name" value="Helicase/UvrB_N"/>
</dbReference>
<proteinExistence type="predicted"/>
<feature type="domain" description="Helicase C-terminal" evidence="2">
    <location>
        <begin position="431"/>
        <end position="574"/>
    </location>
</feature>
<evidence type="ECO:0000259" key="1">
    <source>
        <dbReference type="PROSITE" id="PS51192"/>
    </source>
</evidence>
<accession>A0ABY6GUU1</accession>
<evidence type="ECO:0000259" key="2">
    <source>
        <dbReference type="PROSITE" id="PS51194"/>
    </source>
</evidence>
<dbReference type="CDD" id="cd18032">
    <property type="entry name" value="DEXHc_RE_I_III_res"/>
    <property type="match status" value="1"/>
</dbReference>
<dbReference type="PROSITE" id="PS51194">
    <property type="entry name" value="HELICASE_CTER"/>
    <property type="match status" value="1"/>
</dbReference>
<keyword evidence="3" id="KW-0347">Helicase</keyword>
<evidence type="ECO:0000313" key="4">
    <source>
        <dbReference type="Proteomes" id="UP001163255"/>
    </source>
</evidence>
<dbReference type="SUPFAM" id="SSF52540">
    <property type="entry name" value="P-loop containing nucleoside triphosphate hydrolases"/>
    <property type="match status" value="1"/>
</dbReference>
<dbReference type="Pfam" id="PF13091">
    <property type="entry name" value="PLDc_2"/>
    <property type="match status" value="1"/>
</dbReference>
<dbReference type="PANTHER" id="PTHR47396:SF1">
    <property type="entry name" value="ATP-DEPENDENT HELICASE IRC3-RELATED"/>
    <property type="match status" value="1"/>
</dbReference>
<dbReference type="InterPro" id="IPR025202">
    <property type="entry name" value="PLD-like_dom"/>
</dbReference>
<dbReference type="SMART" id="SM00490">
    <property type="entry name" value="HELICc"/>
    <property type="match status" value="1"/>
</dbReference>
<dbReference type="InterPro" id="IPR050742">
    <property type="entry name" value="Helicase_Restrict-Modif_Enz"/>
</dbReference>
<dbReference type="RefSeq" id="WP_262598651.1">
    <property type="nucleotide sequence ID" value="NZ_CP103300.1"/>
</dbReference>
<dbReference type="PROSITE" id="PS51192">
    <property type="entry name" value="HELICASE_ATP_BIND_1"/>
    <property type="match status" value="1"/>
</dbReference>
<dbReference type="InterPro" id="IPR027417">
    <property type="entry name" value="P-loop_NTPase"/>
</dbReference>
<dbReference type="EMBL" id="CP103300">
    <property type="protein sequence ID" value="UYM16352.1"/>
    <property type="molecule type" value="Genomic_DNA"/>
</dbReference>
<feature type="domain" description="Helicase ATP-binding" evidence="1">
    <location>
        <begin position="224"/>
        <end position="376"/>
    </location>
</feature>
<dbReference type="CDD" id="cd09205">
    <property type="entry name" value="PLDc_N_DEXD_b3"/>
    <property type="match status" value="1"/>
</dbReference>
<dbReference type="Proteomes" id="UP001163255">
    <property type="component" value="Chromosome"/>
</dbReference>
<keyword evidence="3" id="KW-0378">Hydrolase</keyword>
<dbReference type="Gene3D" id="3.30.870.10">
    <property type="entry name" value="Endonuclease Chain A"/>
    <property type="match status" value="1"/>
</dbReference>
<dbReference type="InterPro" id="IPR014001">
    <property type="entry name" value="Helicase_ATP-bd"/>
</dbReference>
<dbReference type="InterPro" id="IPR001650">
    <property type="entry name" value="Helicase_C-like"/>
</dbReference>
<dbReference type="GO" id="GO:0004386">
    <property type="term" value="F:helicase activity"/>
    <property type="evidence" value="ECO:0007669"/>
    <property type="project" value="UniProtKB-KW"/>
</dbReference>
<keyword evidence="4" id="KW-1185">Reference proteome</keyword>
<dbReference type="Pfam" id="PF04851">
    <property type="entry name" value="ResIII"/>
    <property type="match status" value="1"/>
</dbReference>
<sequence>MEQSIQTKSETLLISGGHNDPLLPKLIDAINRARVIDITVAFIRVSGLKLLFGALCDALERGAELRILTSDYMDVTDPQALRELMLLKDRKADIRIYENDGQQSFHMKSYIFIRTHDNNFIEGCAFVGSSNISKAALTSGHEWNLQVECSAPIETSEARQFQAIRKEFQSIFQHELVHELDHIWIDEYIKRRKTTQLVAVDSEQPFELPSPTDIQLEALQALQASRQKGYQRGLVVLATGLGKTWLAAFDSEQSNSNRVLFVAHREEILIQAQRTFVQIRPNAKNGFYNSKQKVKDSEADIVFASVQTLGRREHFEGFDPEHFDYIVIDEFHHADAPTYRNVIRHFKPKFMLGLTATPERTDQADILSLCDNNLVFERNLIDGINQKLLAPFKYFGIHDKFVNYDEIPWRSGKFVIKELENAFATHQRAKHILTHWLELKQQRTLAFCVSKAHADFMANYFHKAGHKAAAVYSGSIMRRHEALNKLEQSDLDILFSVDLFNEGTDLPAIDTVLMLRPTESKILFLQQLGRGLRLHHQKEYLAVIDLIGNHKSFLIKPVVLHNVHSAKEAAHQVASGNGQLPDGCFVNYDPEVINLLEKMTRPPKDTTLKQKTIRRRNSIPDRRSKRQQDKIADEYQSLKTLHGYRPTATEFYHYLNEINKPFKVVGEQFGSWFDLLATQDDLSQAESKVVQKHGHSLLKQVETASMTKCFKMILLSAFLELDGFERPPTTRQLAETSWHILKRQPELFAREIPASKKDLKPDSNGWHSYWKGNPIKYFSNKEDDPFRLEEGNFICKETVTPEAVVTVHEMLQELVDLRLEEYSCQYKPS</sequence>
<dbReference type="PANTHER" id="PTHR47396">
    <property type="entry name" value="TYPE I RESTRICTION ENZYME ECOKI R PROTEIN"/>
    <property type="match status" value="1"/>
</dbReference>
<dbReference type="Gene3D" id="3.40.50.300">
    <property type="entry name" value="P-loop containing nucleotide triphosphate hydrolases"/>
    <property type="match status" value="2"/>
</dbReference>
<name>A0ABY6GUU1_9GAMM</name>
<reference evidence="3" key="1">
    <citation type="submission" date="2022-10" db="EMBL/GenBank/DDBJ databases">
        <title>Completed Genome Sequence of two octocoral isolated bacterium, Endozoicomonas euniceicola EF212T and Endozoicomonas gorgoniicola PS125T.</title>
        <authorList>
            <person name="Chiou Y.-J."/>
            <person name="Chen Y.-H."/>
        </authorList>
    </citation>
    <scope>NUCLEOTIDE SEQUENCE</scope>
    <source>
        <strain evidence="3">EF212</strain>
    </source>
</reference>
<dbReference type="SUPFAM" id="SSF56024">
    <property type="entry name" value="Phospholipase D/nuclease"/>
    <property type="match status" value="1"/>
</dbReference>
<gene>
    <name evidence="3" type="ORF">NX720_26765</name>
</gene>
<dbReference type="SMART" id="SM00487">
    <property type="entry name" value="DEXDc"/>
    <property type="match status" value="1"/>
</dbReference>
<organism evidence="3 4">
    <name type="scientific">Endozoicomonas euniceicola</name>
    <dbReference type="NCBI Taxonomy" id="1234143"/>
    <lineage>
        <taxon>Bacteria</taxon>
        <taxon>Pseudomonadati</taxon>
        <taxon>Pseudomonadota</taxon>
        <taxon>Gammaproteobacteria</taxon>
        <taxon>Oceanospirillales</taxon>
        <taxon>Endozoicomonadaceae</taxon>
        <taxon>Endozoicomonas</taxon>
    </lineage>
</organism>
<dbReference type="CDD" id="cd18799">
    <property type="entry name" value="SF2_C_EcoAI-like"/>
    <property type="match status" value="1"/>
</dbReference>
<dbReference type="Pfam" id="PF00271">
    <property type="entry name" value="Helicase_C"/>
    <property type="match status" value="1"/>
</dbReference>
<evidence type="ECO:0000313" key="3">
    <source>
        <dbReference type="EMBL" id="UYM16352.1"/>
    </source>
</evidence>
<protein>
    <submittedName>
        <fullName evidence="3">DEAD/DEAH box helicase family protein</fullName>
    </submittedName>
</protein>